<evidence type="ECO:0000313" key="2">
    <source>
        <dbReference type="EMBL" id="GFH47813.1"/>
    </source>
</evidence>
<dbReference type="EMBL" id="BLLK01000023">
    <property type="protein sequence ID" value="GFH47813.1"/>
    <property type="molecule type" value="Genomic_DNA"/>
</dbReference>
<proteinExistence type="predicted"/>
<keyword evidence="1" id="KW-0472">Membrane</keyword>
<dbReference type="PANTHER" id="PTHR13247">
    <property type="entry name" value="TETRATRICOPEPTIDE REPEAT PROTEIN 11 TPR REPEAT PROTEIN 11"/>
    <property type="match status" value="1"/>
</dbReference>
<dbReference type="GO" id="GO:0000422">
    <property type="term" value="P:autophagy of mitochondrion"/>
    <property type="evidence" value="ECO:0007669"/>
    <property type="project" value="TreeGrafter"/>
</dbReference>
<protein>
    <recommendedName>
        <fullName evidence="4">Mitochondrial fission 1 protein</fullName>
    </recommendedName>
</protein>
<accession>A0AAD3CKX6</accession>
<reference evidence="2 3" key="1">
    <citation type="journal article" date="2021" name="Sci. Rep.">
        <title>The genome of the diatom Chaetoceros tenuissimus carries an ancient integrated fragment of an extant virus.</title>
        <authorList>
            <person name="Hongo Y."/>
            <person name="Kimura K."/>
            <person name="Takaki Y."/>
            <person name="Yoshida Y."/>
            <person name="Baba S."/>
            <person name="Kobayashi G."/>
            <person name="Nagasaki K."/>
            <person name="Hano T."/>
            <person name="Tomaru Y."/>
        </authorList>
    </citation>
    <scope>NUCLEOTIDE SEQUENCE [LARGE SCALE GENOMIC DNA]</scope>
    <source>
        <strain evidence="2 3">NIES-3715</strain>
    </source>
</reference>
<gene>
    <name evidence="2" type="ORF">CTEN210_04289</name>
</gene>
<sequence>MGTNKLTQQKAKQRIDEKLSLSIPSQELLESLALECASKPSHDATFQYAFALSKSSNRRELNYAIQILDGLTKEGYSHSIDCMYGAAQALYSLKDYHEARLRCENILRSHPDHVSAAELHLACIEGSEIQESKKFQRKAIEGTIGVAAIGLAGVVAGLMLGGAAKKH</sequence>
<dbReference type="GO" id="GO:0000266">
    <property type="term" value="P:mitochondrial fission"/>
    <property type="evidence" value="ECO:0007669"/>
    <property type="project" value="InterPro"/>
</dbReference>
<dbReference type="Gene3D" id="1.25.40.10">
    <property type="entry name" value="Tetratricopeptide repeat domain"/>
    <property type="match status" value="1"/>
</dbReference>
<comment type="caution">
    <text evidence="2">The sequence shown here is derived from an EMBL/GenBank/DDBJ whole genome shotgun (WGS) entry which is preliminary data.</text>
</comment>
<keyword evidence="1" id="KW-1133">Transmembrane helix</keyword>
<keyword evidence="1" id="KW-0812">Transmembrane</keyword>
<dbReference type="SUPFAM" id="SSF48452">
    <property type="entry name" value="TPR-like"/>
    <property type="match status" value="1"/>
</dbReference>
<dbReference type="GO" id="GO:0016559">
    <property type="term" value="P:peroxisome fission"/>
    <property type="evidence" value="ECO:0007669"/>
    <property type="project" value="TreeGrafter"/>
</dbReference>
<feature type="transmembrane region" description="Helical" evidence="1">
    <location>
        <begin position="143"/>
        <end position="164"/>
    </location>
</feature>
<dbReference type="Proteomes" id="UP001054902">
    <property type="component" value="Unassembled WGS sequence"/>
</dbReference>
<dbReference type="InterPro" id="IPR011990">
    <property type="entry name" value="TPR-like_helical_dom_sf"/>
</dbReference>
<dbReference type="GO" id="GO:0005741">
    <property type="term" value="C:mitochondrial outer membrane"/>
    <property type="evidence" value="ECO:0007669"/>
    <property type="project" value="TreeGrafter"/>
</dbReference>
<evidence type="ECO:0000256" key="1">
    <source>
        <dbReference type="SAM" id="Phobius"/>
    </source>
</evidence>
<dbReference type="PANTHER" id="PTHR13247:SF0">
    <property type="entry name" value="MITOCHONDRIAL FISSION 1 PROTEIN"/>
    <property type="match status" value="1"/>
</dbReference>
<dbReference type="AlphaFoldDB" id="A0AAD3CKX6"/>
<dbReference type="InterPro" id="IPR016543">
    <property type="entry name" value="Fis1"/>
</dbReference>
<dbReference type="GO" id="GO:0005778">
    <property type="term" value="C:peroxisomal membrane"/>
    <property type="evidence" value="ECO:0007669"/>
    <property type="project" value="TreeGrafter"/>
</dbReference>
<organism evidence="2 3">
    <name type="scientific">Chaetoceros tenuissimus</name>
    <dbReference type="NCBI Taxonomy" id="426638"/>
    <lineage>
        <taxon>Eukaryota</taxon>
        <taxon>Sar</taxon>
        <taxon>Stramenopiles</taxon>
        <taxon>Ochrophyta</taxon>
        <taxon>Bacillariophyta</taxon>
        <taxon>Coscinodiscophyceae</taxon>
        <taxon>Chaetocerotophycidae</taxon>
        <taxon>Chaetocerotales</taxon>
        <taxon>Chaetocerotaceae</taxon>
        <taxon>Chaetoceros</taxon>
    </lineage>
</organism>
<evidence type="ECO:0000313" key="3">
    <source>
        <dbReference type="Proteomes" id="UP001054902"/>
    </source>
</evidence>
<keyword evidence="3" id="KW-1185">Reference proteome</keyword>
<name>A0AAD3CKX6_9STRA</name>
<evidence type="ECO:0008006" key="4">
    <source>
        <dbReference type="Google" id="ProtNLM"/>
    </source>
</evidence>